<dbReference type="NCBIfam" id="TIGR02630">
    <property type="entry name" value="xylose_isom_A"/>
    <property type="match status" value="1"/>
</dbReference>
<keyword evidence="9" id="KW-1185">Reference proteome</keyword>
<evidence type="ECO:0000256" key="1">
    <source>
        <dbReference type="ARBA" id="ARBA00005765"/>
    </source>
</evidence>
<evidence type="ECO:0000256" key="3">
    <source>
        <dbReference type="ARBA" id="ARBA00022629"/>
    </source>
</evidence>
<dbReference type="RefSeq" id="XP_038849147.1">
    <property type="nucleotide sequence ID" value="XM_038993219.1"/>
</dbReference>
<organism evidence="9 10">
    <name type="scientific">Salvelinus namaycush</name>
    <name type="common">Lake trout</name>
    <name type="synonym">Salmo namaycush</name>
    <dbReference type="NCBI Taxonomy" id="8040"/>
    <lineage>
        <taxon>Eukaryota</taxon>
        <taxon>Metazoa</taxon>
        <taxon>Chordata</taxon>
        <taxon>Craniata</taxon>
        <taxon>Vertebrata</taxon>
        <taxon>Euteleostomi</taxon>
        <taxon>Actinopterygii</taxon>
        <taxon>Neopterygii</taxon>
        <taxon>Teleostei</taxon>
        <taxon>Protacanthopterygii</taxon>
        <taxon>Salmoniformes</taxon>
        <taxon>Salmonidae</taxon>
        <taxon>Salmoninae</taxon>
        <taxon>Salvelinus</taxon>
    </lineage>
</organism>
<name>A0A8U0QTD6_SALNM</name>
<dbReference type="GeneID" id="120047668"/>
<evidence type="ECO:0000256" key="5">
    <source>
        <dbReference type="ARBA" id="ARBA00023235"/>
    </source>
</evidence>
<keyword evidence="4 8" id="KW-0479">Metal-binding</keyword>
<dbReference type="PROSITE" id="PS51415">
    <property type="entry name" value="XYLOSE_ISOMERASE"/>
    <property type="match status" value="1"/>
</dbReference>
<evidence type="ECO:0000256" key="6">
    <source>
        <dbReference type="ARBA" id="ARBA00023277"/>
    </source>
</evidence>
<dbReference type="Gene3D" id="3.20.20.150">
    <property type="entry name" value="Divalent-metal-dependent TIM barrel enzymes"/>
    <property type="match status" value="1"/>
</dbReference>
<dbReference type="HAMAP" id="MF_00455">
    <property type="entry name" value="Xylose_isom_A"/>
    <property type="match status" value="1"/>
</dbReference>
<dbReference type="GO" id="GO:0046872">
    <property type="term" value="F:metal ion binding"/>
    <property type="evidence" value="ECO:0007669"/>
    <property type="project" value="UniProtKB-KW"/>
</dbReference>
<dbReference type="GO" id="GO:0042732">
    <property type="term" value="P:D-xylose metabolic process"/>
    <property type="evidence" value="ECO:0007669"/>
    <property type="project" value="UniProtKB-KW"/>
</dbReference>
<dbReference type="GO" id="GO:0009045">
    <property type="term" value="F:xylose isomerase activity"/>
    <property type="evidence" value="ECO:0007669"/>
    <property type="project" value="UniProtKB-EC"/>
</dbReference>
<dbReference type="AlphaFoldDB" id="A0A8U0QTD6"/>
<dbReference type="KEGG" id="snh:120047668"/>
<evidence type="ECO:0000256" key="2">
    <source>
        <dbReference type="ARBA" id="ARBA00011958"/>
    </source>
</evidence>
<dbReference type="Proteomes" id="UP000808372">
    <property type="component" value="Chromosome 5"/>
</dbReference>
<dbReference type="NCBIfam" id="NF003998">
    <property type="entry name" value="PRK05474.1"/>
    <property type="match status" value="1"/>
</dbReference>
<dbReference type="PANTHER" id="PTHR48408">
    <property type="match status" value="1"/>
</dbReference>
<accession>A0A8U0QTD6</accession>
<evidence type="ECO:0000313" key="10">
    <source>
        <dbReference type="RefSeq" id="XP_038849147.1"/>
    </source>
</evidence>
<reference evidence="10" key="1">
    <citation type="submission" date="2025-08" db="UniProtKB">
        <authorList>
            <consortium name="RefSeq"/>
        </authorList>
    </citation>
    <scope>IDENTIFICATION</scope>
    <source>
        <tissue evidence="10">White muscle</tissue>
    </source>
</reference>
<dbReference type="EC" id="5.3.1.5" evidence="2 8"/>
<evidence type="ECO:0000313" key="9">
    <source>
        <dbReference type="Proteomes" id="UP000808372"/>
    </source>
</evidence>
<dbReference type="InterPro" id="IPR036237">
    <property type="entry name" value="Xyl_isomerase-like_sf"/>
</dbReference>
<evidence type="ECO:0000256" key="8">
    <source>
        <dbReference type="RuleBase" id="RU000609"/>
    </source>
</evidence>
<dbReference type="PANTHER" id="PTHR48408:SF1">
    <property type="entry name" value="XYLOSE ISOMERASE"/>
    <property type="match status" value="1"/>
</dbReference>
<proteinExistence type="inferred from homology"/>
<evidence type="ECO:0000256" key="4">
    <source>
        <dbReference type="ARBA" id="ARBA00022723"/>
    </source>
</evidence>
<keyword evidence="3 8" id="KW-0859">Xylose metabolism</keyword>
<dbReference type="InterPro" id="IPR013452">
    <property type="entry name" value="Xylose_isom_bac"/>
</dbReference>
<sequence length="501" mass="56948">MLSKGTKKYYFDKNLKRLVFCWIPETPCGRCEDCVSYFHSRRSGTSRGKLKDDLKFLKVFDMAMETEFFAGIPKIPYVPNAGARNVLCFQHYNAEEVLLGRSMEDWLRFSVCYWHSFCGTGADPFGFQTLHRPWNEGATPMECAKKRLHAAFEFFTKLGVKYYTFHDRDMSPEGRTLEESNSNLDEMTDLALQLQNRTGVKVLWVTCNLFAHSRYMNGAATNPDCHVLAYAGAQVKKGLDVAKKLGAENFVFWGGREGFYSIHNTDVGAELKHMANFFKMAVKYKEKIGLKCQFLIEPKPKEPCKHQYDYDAMSVIGFLKHYELDSHFKLNIEPNHTTLAGHSYEHDVIMASVFGMLGSVDSNTGSPDLGWDTDQFPMDIRNTTMIMKTVIEQGGLQPGGLNFDAKVRRESTDLEDLFIAHVGAMDAFARGLRNAVRIIEEGVITSMVKERYMSFSHGIGQKVVDGSTSLEELEDFVKQNGEPKVTSGKQEKYETVFNHYL</sequence>
<evidence type="ECO:0000256" key="7">
    <source>
        <dbReference type="ARBA" id="ARBA00033659"/>
    </source>
</evidence>
<protein>
    <recommendedName>
        <fullName evidence="2 8">Xylose isomerase</fullName>
        <ecNumber evidence="2 8">5.3.1.5</ecNumber>
    </recommendedName>
</protein>
<comment type="similarity">
    <text evidence="1 8">Belongs to the xylose isomerase family.</text>
</comment>
<keyword evidence="5 8" id="KW-0413">Isomerase</keyword>
<gene>
    <name evidence="10" type="primary">LOC120047668</name>
</gene>
<comment type="catalytic activity">
    <reaction evidence="7 8">
        <text>alpha-D-xylose = alpha-D-xylulofuranose</text>
        <dbReference type="Rhea" id="RHEA:22816"/>
        <dbReference type="ChEBI" id="CHEBI:28518"/>
        <dbReference type="ChEBI" id="CHEBI:188998"/>
        <dbReference type="EC" id="5.3.1.5"/>
    </reaction>
</comment>
<dbReference type="InterPro" id="IPR001998">
    <property type="entry name" value="Xylose_isomerase"/>
</dbReference>
<dbReference type="SUPFAM" id="SSF51658">
    <property type="entry name" value="Xylose isomerase-like"/>
    <property type="match status" value="1"/>
</dbReference>
<keyword evidence="6 8" id="KW-0119">Carbohydrate metabolism</keyword>
<dbReference type="PRINTS" id="PR00688">
    <property type="entry name" value="XYLOSISMRASE"/>
</dbReference>